<feature type="transmembrane region" description="Helical" evidence="1">
    <location>
        <begin position="31"/>
        <end position="54"/>
    </location>
</feature>
<feature type="transmembrane region" description="Helical" evidence="1">
    <location>
        <begin position="66"/>
        <end position="84"/>
    </location>
</feature>
<keyword evidence="1" id="KW-1133">Transmembrane helix</keyword>
<name>A0ABV1G881_9FIRM</name>
<keyword evidence="1" id="KW-0472">Membrane</keyword>
<evidence type="ECO:0000313" key="2">
    <source>
        <dbReference type="EMBL" id="MEQ2511617.1"/>
    </source>
</evidence>
<dbReference type="EMBL" id="JBBMFF010000241">
    <property type="protein sequence ID" value="MEQ2511617.1"/>
    <property type="molecule type" value="Genomic_DNA"/>
</dbReference>
<proteinExistence type="predicted"/>
<dbReference type="Proteomes" id="UP001491552">
    <property type="component" value="Unassembled WGS sequence"/>
</dbReference>
<reference evidence="2 3" key="1">
    <citation type="submission" date="2024-03" db="EMBL/GenBank/DDBJ databases">
        <title>Human intestinal bacterial collection.</title>
        <authorList>
            <person name="Pauvert C."/>
            <person name="Hitch T.C.A."/>
            <person name="Clavel T."/>
        </authorList>
    </citation>
    <scope>NUCLEOTIDE SEQUENCE [LARGE SCALE GENOMIC DNA]</scope>
    <source>
        <strain evidence="2 3">CLA-AA-H192</strain>
    </source>
</reference>
<comment type="caution">
    <text evidence="2">The sequence shown here is derived from an EMBL/GenBank/DDBJ whole genome shotgun (WGS) entry which is preliminary data.</text>
</comment>
<feature type="transmembrane region" description="Helical" evidence="1">
    <location>
        <begin position="90"/>
        <end position="112"/>
    </location>
</feature>
<evidence type="ECO:0008006" key="4">
    <source>
        <dbReference type="Google" id="ProtNLM"/>
    </source>
</evidence>
<sequence length="409" mass="44929">MMTLLYLLLLPMLSGIGMLGLGPALMAGRAGAAHVVLLLSGLLLPLRGLMYLLLARRRGNRPGRMSVLLAAVELLLGAGLLLLPQLSVRLFAVVVAVYLTLLVTVEAVNAILYGRMRRWGAFFPAMAAAAGGTGLFVLIVFVPALRDAALRYTAALLLTVFGTGLVCDVLALTIRSRRVRRVLGSIRVALPDLMSLFLPQRTADVLPRAPLGPVPQQGTEEFELLFQTSAHGIGLVGHCELCFDGRTLTYGAYDPAHQRLLRTVGAGIVFSAPREPYLRWCIGTHHRRVISYSLRLPPAQAAQLRAELERFRQTLSPWQPEALPEDCFAGRLRRLGGVRFWRVQRGPYATYFIPTINCVSLTNELLEKTDIGRTVMLGLKTPGAYLDLLEREYLAGNPAVTARRVYDRI</sequence>
<organism evidence="2 3">
    <name type="scientific">Faecousia intestinalis</name>
    <dbReference type="NCBI Taxonomy" id="3133167"/>
    <lineage>
        <taxon>Bacteria</taxon>
        <taxon>Bacillati</taxon>
        <taxon>Bacillota</taxon>
        <taxon>Clostridia</taxon>
        <taxon>Eubacteriales</taxon>
        <taxon>Oscillospiraceae</taxon>
        <taxon>Faecousia</taxon>
    </lineage>
</organism>
<evidence type="ECO:0000313" key="3">
    <source>
        <dbReference type="Proteomes" id="UP001491552"/>
    </source>
</evidence>
<feature type="transmembrane region" description="Helical" evidence="1">
    <location>
        <begin position="154"/>
        <end position="174"/>
    </location>
</feature>
<feature type="transmembrane region" description="Helical" evidence="1">
    <location>
        <begin position="119"/>
        <end position="142"/>
    </location>
</feature>
<dbReference type="RefSeq" id="WP_349136345.1">
    <property type="nucleotide sequence ID" value="NZ_JBBMFF010000241.1"/>
</dbReference>
<evidence type="ECO:0000256" key="1">
    <source>
        <dbReference type="SAM" id="Phobius"/>
    </source>
</evidence>
<keyword evidence="1" id="KW-0812">Transmembrane</keyword>
<keyword evidence="3" id="KW-1185">Reference proteome</keyword>
<protein>
    <recommendedName>
        <fullName evidence="4">DUF308 domain-containing protein</fullName>
    </recommendedName>
</protein>
<accession>A0ABV1G881</accession>
<gene>
    <name evidence="2" type="ORF">WMO66_10240</name>
</gene>